<sequence>MSAFLADEVSRVDCFCCYLRHQRHRHTSQRQYRKAVAGPTRESSNNVSDVKKRLGKLSKNPELNPEVKSSGVLCSTDDYARKLKDKKRAERARDKKLQSHGRHQLCTIQEEDEAVERPAAVVSFDNVHICAHMYEKAISDRHGPYSELARRALQNCDFFNDDRTQQLIKMWEGQNYLAKGPSFVVKHYD</sequence>
<proteinExistence type="predicted"/>
<dbReference type="EMBL" id="SPUK01000004">
    <property type="protein sequence ID" value="TQV97573.1"/>
    <property type="molecule type" value="Genomic_DNA"/>
</dbReference>
<dbReference type="AlphaFoldDB" id="A0A545V776"/>
<accession>A0A545V776</accession>
<gene>
    <name evidence="2" type="ORF">IF1G_03316</name>
</gene>
<evidence type="ECO:0000256" key="1">
    <source>
        <dbReference type="SAM" id="MobiDB-lite"/>
    </source>
</evidence>
<dbReference type="Proteomes" id="UP000315783">
    <property type="component" value="Unassembled WGS sequence"/>
</dbReference>
<evidence type="ECO:0000313" key="2">
    <source>
        <dbReference type="EMBL" id="TQV97573.1"/>
    </source>
</evidence>
<keyword evidence="3" id="KW-1185">Reference proteome</keyword>
<reference evidence="2 3" key="1">
    <citation type="journal article" date="2019" name="Appl. Microbiol. Biotechnol.">
        <title>Genome sequence of Isaria javanica and comparative genome analysis insights into family S53 peptidase evolution in fungal entomopathogens.</title>
        <authorList>
            <person name="Lin R."/>
            <person name="Zhang X."/>
            <person name="Xin B."/>
            <person name="Zou M."/>
            <person name="Gao Y."/>
            <person name="Qin F."/>
            <person name="Hu Q."/>
            <person name="Xie B."/>
            <person name="Cheng X."/>
        </authorList>
    </citation>
    <scope>NUCLEOTIDE SEQUENCE [LARGE SCALE GENOMIC DNA]</scope>
    <source>
        <strain evidence="2 3">IJ1G</strain>
    </source>
</reference>
<organism evidence="2 3">
    <name type="scientific">Cordyceps javanica</name>
    <dbReference type="NCBI Taxonomy" id="43265"/>
    <lineage>
        <taxon>Eukaryota</taxon>
        <taxon>Fungi</taxon>
        <taxon>Dikarya</taxon>
        <taxon>Ascomycota</taxon>
        <taxon>Pezizomycotina</taxon>
        <taxon>Sordariomycetes</taxon>
        <taxon>Hypocreomycetidae</taxon>
        <taxon>Hypocreales</taxon>
        <taxon>Cordycipitaceae</taxon>
        <taxon>Cordyceps</taxon>
    </lineage>
</organism>
<name>A0A545V776_9HYPO</name>
<protein>
    <submittedName>
        <fullName evidence="2">Uncharacterized protein</fullName>
    </submittedName>
</protein>
<feature type="region of interest" description="Disordered" evidence="1">
    <location>
        <begin position="27"/>
        <end position="51"/>
    </location>
</feature>
<evidence type="ECO:0000313" key="3">
    <source>
        <dbReference type="Proteomes" id="UP000315783"/>
    </source>
</evidence>
<comment type="caution">
    <text evidence="2">The sequence shown here is derived from an EMBL/GenBank/DDBJ whole genome shotgun (WGS) entry which is preliminary data.</text>
</comment>